<gene>
    <name evidence="4" type="ORF">CHARACLAT_032868</name>
</gene>
<feature type="transmembrane region" description="Helical" evidence="3">
    <location>
        <begin position="9"/>
        <end position="29"/>
    </location>
</feature>
<dbReference type="SMART" id="SM00227">
    <property type="entry name" value="NEBU"/>
    <property type="match status" value="2"/>
</dbReference>
<dbReference type="EMBL" id="JAHUTJ010014435">
    <property type="protein sequence ID" value="MED6269412.1"/>
    <property type="molecule type" value="Genomic_DNA"/>
</dbReference>
<sequence>MKNMCRNIVLYLSIKTCFIFISCFVLQLLCQRFTEYVHVVFKSKYRKDMEDLPSTLYSLLPETLETQFVKEMAETHSEVKYREAGKKEASSSLYHRLPETLETLRVKEVTELQSEVQTSIIHTHPFFITEYFSIKTLHSLYS</sequence>
<evidence type="ECO:0000313" key="5">
    <source>
        <dbReference type="Proteomes" id="UP001352852"/>
    </source>
</evidence>
<evidence type="ECO:0000313" key="4">
    <source>
        <dbReference type="EMBL" id="MED6269412.1"/>
    </source>
</evidence>
<organism evidence="4 5">
    <name type="scientific">Characodon lateralis</name>
    <dbReference type="NCBI Taxonomy" id="208331"/>
    <lineage>
        <taxon>Eukaryota</taxon>
        <taxon>Metazoa</taxon>
        <taxon>Chordata</taxon>
        <taxon>Craniata</taxon>
        <taxon>Vertebrata</taxon>
        <taxon>Euteleostomi</taxon>
        <taxon>Actinopterygii</taxon>
        <taxon>Neopterygii</taxon>
        <taxon>Teleostei</taxon>
        <taxon>Neoteleostei</taxon>
        <taxon>Acanthomorphata</taxon>
        <taxon>Ovalentaria</taxon>
        <taxon>Atherinomorphae</taxon>
        <taxon>Cyprinodontiformes</taxon>
        <taxon>Goodeidae</taxon>
        <taxon>Characodon</taxon>
    </lineage>
</organism>
<proteinExistence type="predicted"/>
<dbReference type="InterPro" id="IPR000900">
    <property type="entry name" value="Nebulin_repeat"/>
</dbReference>
<dbReference type="PANTHER" id="PTHR11039:SF48">
    <property type="entry name" value="NEBULETTE"/>
    <property type="match status" value="1"/>
</dbReference>
<keyword evidence="5" id="KW-1185">Reference proteome</keyword>
<keyword evidence="3" id="KW-0472">Membrane</keyword>
<comment type="caution">
    <text evidence="4">The sequence shown here is derived from an EMBL/GenBank/DDBJ whole genome shotgun (WGS) entry which is preliminary data.</text>
</comment>
<evidence type="ECO:0000256" key="2">
    <source>
        <dbReference type="ARBA" id="ARBA00023203"/>
    </source>
</evidence>
<dbReference type="Pfam" id="PF00880">
    <property type="entry name" value="Nebulin"/>
    <property type="match status" value="1"/>
</dbReference>
<keyword evidence="3" id="KW-0812">Transmembrane</keyword>
<evidence type="ECO:0000256" key="3">
    <source>
        <dbReference type="SAM" id="Phobius"/>
    </source>
</evidence>
<dbReference type="InterPro" id="IPR055297">
    <property type="entry name" value="NEBU/NEBL"/>
</dbReference>
<dbReference type="Proteomes" id="UP001352852">
    <property type="component" value="Unassembled WGS sequence"/>
</dbReference>
<name>A0ABU7D2L7_9TELE</name>
<keyword evidence="2" id="KW-0009">Actin-binding</keyword>
<protein>
    <submittedName>
        <fullName evidence="4">Uncharacterized protein</fullName>
    </submittedName>
</protein>
<keyword evidence="1" id="KW-0677">Repeat</keyword>
<accession>A0ABU7D2L7</accession>
<keyword evidence="3" id="KW-1133">Transmembrane helix</keyword>
<dbReference type="PANTHER" id="PTHR11039">
    <property type="entry name" value="NEBULIN"/>
    <property type="match status" value="1"/>
</dbReference>
<evidence type="ECO:0000256" key="1">
    <source>
        <dbReference type="ARBA" id="ARBA00022737"/>
    </source>
</evidence>
<reference evidence="4 5" key="1">
    <citation type="submission" date="2021-06" db="EMBL/GenBank/DDBJ databases">
        <authorList>
            <person name="Palmer J.M."/>
        </authorList>
    </citation>
    <scope>NUCLEOTIDE SEQUENCE [LARGE SCALE GENOMIC DNA]</scope>
    <source>
        <strain evidence="4 5">CL_MEX2019</strain>
        <tissue evidence="4">Muscle</tissue>
    </source>
</reference>